<name>A0A2T0B403_9CLOT</name>
<dbReference type="Proteomes" id="UP000239706">
    <property type="component" value="Unassembled WGS sequence"/>
</dbReference>
<evidence type="ECO:0000313" key="2">
    <source>
        <dbReference type="EMBL" id="PRR78497.1"/>
    </source>
</evidence>
<dbReference type="Pfam" id="PF04443">
    <property type="entry name" value="LuxE"/>
    <property type="match status" value="1"/>
</dbReference>
<gene>
    <name evidence="2" type="ORF">CLLI_15810</name>
</gene>
<dbReference type="GO" id="GO:0047474">
    <property type="term" value="F:long-chain fatty acid--protein ligase activity"/>
    <property type="evidence" value="ECO:0007669"/>
    <property type="project" value="InterPro"/>
</dbReference>
<dbReference type="EMBL" id="PVXO01000044">
    <property type="protein sequence ID" value="PRR78497.1"/>
    <property type="molecule type" value="Genomic_DNA"/>
</dbReference>
<evidence type="ECO:0000313" key="3">
    <source>
        <dbReference type="Proteomes" id="UP000239706"/>
    </source>
</evidence>
<dbReference type="RefSeq" id="WP_106063678.1">
    <property type="nucleotide sequence ID" value="NZ_PVXO01000044.1"/>
</dbReference>
<organism evidence="2 3">
    <name type="scientific">Clostridium liquoris</name>
    <dbReference type="NCBI Taxonomy" id="1289519"/>
    <lineage>
        <taxon>Bacteria</taxon>
        <taxon>Bacillati</taxon>
        <taxon>Bacillota</taxon>
        <taxon>Clostridia</taxon>
        <taxon>Eubacteriales</taxon>
        <taxon>Clostridiaceae</taxon>
        <taxon>Clostridium</taxon>
    </lineage>
</organism>
<proteinExistence type="predicted"/>
<keyword evidence="3" id="KW-1185">Reference proteome</keyword>
<comment type="caution">
    <text evidence="2">The sequence shown here is derived from an EMBL/GenBank/DDBJ whole genome shotgun (WGS) entry which is preliminary data.</text>
</comment>
<dbReference type="InterPro" id="IPR042099">
    <property type="entry name" value="ANL_N_sf"/>
</dbReference>
<evidence type="ECO:0000259" key="1">
    <source>
        <dbReference type="Pfam" id="PF04443"/>
    </source>
</evidence>
<sequence length="371" mass="42371">MENYNLLEELIFNKPFTLRQSDKEKILVKIFKEQLQNNKKNINIRSMYDKLGFDIKYFNSLEDIPYIPVNMFKKFDLYTCNKEEIVRVLNSSATTIGIPSKIYIDKKTSIRQSQALIATLRNFLGNKRRPLLVIDSEDANKNGSVLTARGAAIRGISNFSNKIVYAMDKDGEELKLNIERLKDFESQYGEEEVLVYGFTYIIWSKFIKTIQENNIKLNIPKIKIVHSGGWKKLNSQRVTKKEFSTTLGNIFKTKPSNVLDFYGMVEQLGVVFIDCQCGYKHVPDFAEIIIRDLTTLEEVNIGESGLIQVMSTLSSSYPAQAILTEDIGTLVGIDDCKCGRKGKYFKFESRVEKAEIRGCGDTFAEGEKRNG</sequence>
<dbReference type="OrthoDB" id="182577at2"/>
<dbReference type="Gene3D" id="3.40.50.12780">
    <property type="entry name" value="N-terminal domain of ligase-like"/>
    <property type="match status" value="1"/>
</dbReference>
<dbReference type="GO" id="GO:0008218">
    <property type="term" value="P:bioluminescence"/>
    <property type="evidence" value="ECO:0007669"/>
    <property type="project" value="InterPro"/>
</dbReference>
<feature type="domain" description="Acyl-protein synthetase LuxE" evidence="1">
    <location>
        <begin position="8"/>
        <end position="365"/>
    </location>
</feature>
<accession>A0A2T0B403</accession>
<dbReference type="InterPro" id="IPR007534">
    <property type="entry name" value="LuxE"/>
</dbReference>
<reference evidence="2 3" key="1">
    <citation type="submission" date="2018-03" db="EMBL/GenBank/DDBJ databases">
        <title>Genome sequence of Clostridium liquoris DSM 100320.</title>
        <authorList>
            <person name="Poehlein A."/>
            <person name="Daniel R."/>
        </authorList>
    </citation>
    <scope>NUCLEOTIDE SEQUENCE [LARGE SCALE GENOMIC DNA]</scope>
    <source>
        <strain evidence="2 3">DSM 100320</strain>
    </source>
</reference>
<dbReference type="AlphaFoldDB" id="A0A2T0B403"/>
<protein>
    <submittedName>
        <fullName evidence="2">Acyl-protein synthetase, LuxE</fullName>
    </submittedName>
</protein>